<evidence type="ECO:0000313" key="1">
    <source>
        <dbReference type="EMBL" id="EKE45679.1"/>
    </source>
</evidence>
<proteinExistence type="predicted"/>
<dbReference type="EMBL" id="AMGO01000006">
    <property type="protein sequence ID" value="EKE45679.1"/>
    <property type="molecule type" value="Genomic_DNA"/>
</dbReference>
<organism evidence="1 2">
    <name type="scientific">Oceaniovalibus guishaninsula JLT2003</name>
    <dbReference type="NCBI Taxonomy" id="1231392"/>
    <lineage>
        <taxon>Bacteria</taxon>
        <taxon>Pseudomonadati</taxon>
        <taxon>Pseudomonadota</taxon>
        <taxon>Alphaproteobacteria</taxon>
        <taxon>Rhodobacterales</taxon>
        <taxon>Roseobacteraceae</taxon>
        <taxon>Oceaniovalibus</taxon>
    </lineage>
</organism>
<dbReference type="RefSeq" id="WP_007425449.1">
    <property type="nucleotide sequence ID" value="NZ_AMGO01000006.1"/>
</dbReference>
<sequence length="92" mass="9865">MTPYAFATPALPFRMALVFANRFAQVFPDALRDGAAILDRLTDTAGRTGDRPAALPAAQPEIRRIGHVEPFEDIAHPGAEAADIVLAKAHSE</sequence>
<evidence type="ECO:0000313" key="2">
    <source>
        <dbReference type="Proteomes" id="UP000006765"/>
    </source>
</evidence>
<gene>
    <name evidence="1" type="ORF">OCGS_0296</name>
</gene>
<dbReference type="AlphaFoldDB" id="K2HST3"/>
<dbReference type="STRING" id="1231392.OCGS_0296"/>
<dbReference type="Proteomes" id="UP000006765">
    <property type="component" value="Unassembled WGS sequence"/>
</dbReference>
<name>K2HST3_9RHOB</name>
<reference evidence="1 2" key="1">
    <citation type="journal article" date="2012" name="J. Bacteriol.">
        <title>Draft Genome Sequence of Oceaniovalibus guishaninsula JLT2003T.</title>
        <authorList>
            <person name="Tang K."/>
            <person name="Liu K."/>
            <person name="Jiao N."/>
        </authorList>
    </citation>
    <scope>NUCLEOTIDE SEQUENCE [LARGE SCALE GENOMIC DNA]</scope>
    <source>
        <strain evidence="1 2">JLT2003</strain>
    </source>
</reference>
<keyword evidence="2" id="KW-1185">Reference proteome</keyword>
<comment type="caution">
    <text evidence="1">The sequence shown here is derived from an EMBL/GenBank/DDBJ whole genome shotgun (WGS) entry which is preliminary data.</text>
</comment>
<accession>K2HST3</accession>
<protein>
    <submittedName>
        <fullName evidence="1">Uncharacterized protein</fullName>
    </submittedName>
</protein>